<organism evidence="2 4">
    <name type="scientific">Culex pipiens pipiens</name>
    <name type="common">Northern house mosquito</name>
    <dbReference type="NCBI Taxonomy" id="38569"/>
    <lineage>
        <taxon>Eukaryota</taxon>
        <taxon>Metazoa</taxon>
        <taxon>Ecdysozoa</taxon>
        <taxon>Arthropoda</taxon>
        <taxon>Hexapoda</taxon>
        <taxon>Insecta</taxon>
        <taxon>Pterygota</taxon>
        <taxon>Neoptera</taxon>
        <taxon>Endopterygota</taxon>
        <taxon>Diptera</taxon>
        <taxon>Nematocera</taxon>
        <taxon>Culicoidea</taxon>
        <taxon>Culicidae</taxon>
        <taxon>Culicinae</taxon>
        <taxon>Culicini</taxon>
        <taxon>Culex</taxon>
        <taxon>Culex</taxon>
    </lineage>
</organism>
<dbReference type="EMBL" id="JBEHCU010006846">
    <property type="protein sequence ID" value="KAL1396076.1"/>
    <property type="molecule type" value="Genomic_DNA"/>
</dbReference>
<gene>
    <name evidence="2" type="ORF">pipiens_010775</name>
    <name evidence="3" type="ORF">pipiens_010778</name>
    <name evidence="1" type="ORF">pipiens_016759</name>
</gene>
<comment type="caution">
    <text evidence="2">The sequence shown here is derived from an EMBL/GenBank/DDBJ whole genome shotgun (WGS) entry which is preliminary data.</text>
</comment>
<evidence type="ECO:0000313" key="1">
    <source>
        <dbReference type="EMBL" id="KAL1376672.1"/>
    </source>
</evidence>
<reference evidence="2 4" key="1">
    <citation type="submission" date="2024-05" db="EMBL/GenBank/DDBJ databases">
        <title>Culex pipiens pipiens assembly and annotation.</title>
        <authorList>
            <person name="Alout H."/>
            <person name="Durand T."/>
        </authorList>
    </citation>
    <scope>NUCLEOTIDE SEQUENCE [LARGE SCALE GENOMIC DNA]</scope>
    <source>
        <strain evidence="2">HA-2024</strain>
        <tissue evidence="2">Whole body</tissue>
    </source>
</reference>
<dbReference type="EMBL" id="JBEHCU010006846">
    <property type="protein sequence ID" value="KAL1396079.1"/>
    <property type="molecule type" value="Genomic_DNA"/>
</dbReference>
<name>A0ABD1D8U7_CULPP</name>
<evidence type="ECO:0008006" key="5">
    <source>
        <dbReference type="Google" id="ProtNLM"/>
    </source>
</evidence>
<protein>
    <recommendedName>
        <fullName evidence="5">Secreted protein</fullName>
    </recommendedName>
</protein>
<dbReference type="Proteomes" id="UP001562425">
    <property type="component" value="Unassembled WGS sequence"/>
</dbReference>
<dbReference type="EMBL" id="JBEHCU010011483">
    <property type="protein sequence ID" value="KAL1376672.1"/>
    <property type="molecule type" value="Genomic_DNA"/>
</dbReference>
<evidence type="ECO:0000313" key="2">
    <source>
        <dbReference type="EMBL" id="KAL1396076.1"/>
    </source>
</evidence>
<keyword evidence="4" id="KW-1185">Reference proteome</keyword>
<accession>A0ABD1D8U7</accession>
<evidence type="ECO:0000313" key="4">
    <source>
        <dbReference type="Proteomes" id="UP001562425"/>
    </source>
</evidence>
<proteinExistence type="predicted"/>
<sequence>MARIVTICFLSNGHNLLLHHLPIGPPVSDKTGQQNQPAGRVLLRNRCVIMWTLLEGTCNVYALKDQQPLTTLTGWHHQ</sequence>
<dbReference type="AlphaFoldDB" id="A0ABD1D8U7"/>
<evidence type="ECO:0000313" key="3">
    <source>
        <dbReference type="EMBL" id="KAL1396079.1"/>
    </source>
</evidence>